<gene>
    <name evidence="4" type="ORF">SAMN02745114_00064</name>
</gene>
<dbReference type="Gene3D" id="1.10.1070.20">
    <property type="match status" value="1"/>
</dbReference>
<dbReference type="AlphaFoldDB" id="A0A1T4JT96"/>
<protein>
    <recommendedName>
        <fullName evidence="3">HipA-like C-terminal domain-containing protein</fullName>
    </recommendedName>
</protein>
<evidence type="ECO:0000256" key="1">
    <source>
        <dbReference type="ARBA" id="ARBA00022679"/>
    </source>
</evidence>
<keyword evidence="5" id="KW-1185">Reference proteome</keyword>
<evidence type="ECO:0000259" key="3">
    <source>
        <dbReference type="Pfam" id="PF07804"/>
    </source>
</evidence>
<dbReference type="STRING" id="290054.SAMN02745114_00064"/>
<dbReference type="Pfam" id="PF07804">
    <property type="entry name" value="HipA_C"/>
    <property type="match status" value="1"/>
</dbReference>
<evidence type="ECO:0000256" key="2">
    <source>
        <dbReference type="ARBA" id="ARBA00022777"/>
    </source>
</evidence>
<proteinExistence type="predicted"/>
<dbReference type="InterPro" id="IPR012893">
    <property type="entry name" value="HipA-like_C"/>
</dbReference>
<organism evidence="4 5">
    <name type="scientific">Eubacterium coprostanoligenes</name>
    <dbReference type="NCBI Taxonomy" id="290054"/>
    <lineage>
        <taxon>Bacteria</taxon>
        <taxon>Bacillati</taxon>
        <taxon>Bacillota</taxon>
        <taxon>Clostridia</taxon>
        <taxon>Eubacteriales</taxon>
        <taxon>Eubacteriaceae</taxon>
        <taxon>Eubacterium</taxon>
    </lineage>
</organism>
<dbReference type="GO" id="GO:0016301">
    <property type="term" value="F:kinase activity"/>
    <property type="evidence" value="ECO:0007669"/>
    <property type="project" value="UniProtKB-KW"/>
</dbReference>
<feature type="domain" description="HipA-like C-terminal" evidence="3">
    <location>
        <begin position="157"/>
        <end position="314"/>
    </location>
</feature>
<keyword evidence="2" id="KW-0418">Kinase</keyword>
<keyword evidence="1" id="KW-0808">Transferase</keyword>
<evidence type="ECO:0000313" key="4">
    <source>
        <dbReference type="EMBL" id="SJZ33361.1"/>
    </source>
</evidence>
<dbReference type="Proteomes" id="UP000190657">
    <property type="component" value="Unassembled WGS sequence"/>
</dbReference>
<reference evidence="4 5" key="1">
    <citation type="submission" date="2017-02" db="EMBL/GenBank/DDBJ databases">
        <authorList>
            <person name="Peterson S.W."/>
        </authorList>
    </citation>
    <scope>NUCLEOTIDE SEQUENCE [LARGE SCALE GENOMIC DNA]</scope>
    <source>
        <strain evidence="4 5">ATCC 51222</strain>
    </source>
</reference>
<dbReference type="EMBL" id="FUWW01000001">
    <property type="protein sequence ID" value="SJZ33361.1"/>
    <property type="molecule type" value="Genomic_DNA"/>
</dbReference>
<evidence type="ECO:0000313" key="5">
    <source>
        <dbReference type="Proteomes" id="UP000190657"/>
    </source>
</evidence>
<dbReference type="RefSeq" id="WP_078767583.1">
    <property type="nucleotide sequence ID" value="NZ_FUWW01000001.1"/>
</dbReference>
<name>A0A1T4JT96_9FIRM</name>
<accession>A0A1T4JT96</accession>
<sequence length="406" mass="46511">MNYTLMHKNIKVADLSLDEETGSIVKIGEIYNFAHLPIGTTKDDLSADRALLNKWWTDRSIPASRSGVRDALEILRVSTPKLLLAKCYGLSLSDQYWVKPINSDLEWELVNFFDNDFSEDVGDILFGKTKDSENISLNSPDNTSDGCLKKRWKIINQKRCLLKAGSLPYEQQPFNEAIASLIMDKLNVDHVNYSVIVDDEKPYSVCEDFISKDTELVTAWKILQRYPKPNHLSVYQHYINCCKSLGINDIVDKINQMIVVDFIISNEDRHLNNFGLVRNANTLEWIGVAPIFDSGSSLGYDKVTPNMDKQSLIVCKPFKKTHFEQLRLVTSFDWIDFDALKNIDNEILGILNDADENLIDDARKQKIISSINQRIEYIHNLAMEKTWQANDDINEDVENDIAEDYT</sequence>